<dbReference type="CDD" id="cd02508">
    <property type="entry name" value="ADP_Glucose_PP"/>
    <property type="match status" value="1"/>
</dbReference>
<dbReference type="AlphaFoldDB" id="A0AAN7ML53"/>
<evidence type="ECO:0000256" key="2">
    <source>
        <dbReference type="ARBA" id="ARBA00011680"/>
    </source>
</evidence>
<accession>A0AAN7ML53</accession>
<evidence type="ECO:0000259" key="5">
    <source>
        <dbReference type="Pfam" id="PF00483"/>
    </source>
</evidence>
<dbReference type="GO" id="GO:0005524">
    <property type="term" value="F:ATP binding"/>
    <property type="evidence" value="ECO:0007669"/>
    <property type="project" value="UniProtKB-KW"/>
</dbReference>
<sequence length="487" mass="53070">MLKLQQSLISLQDPNIVAARSFHGRIPSKLPCARPPKPVITSNLQQHDGQQQQQKLVHLFPPAIQSVAAIVFGDGHSGSRRSLLYPLTKRRSEGAVPIAANYRLVDVVVSNCINSNITKIYALTQFNSTSLNSHLAKAYSGVGLGKDGFVEAIAAYQSPENQQWFQGSADAVRRCLWVLDEYPVKDFLILPGHHLYKMDYQALVGAHRKAGCDISIVSLRADRTPALGTLRVNSQKRVLDIDTKEMESTGKSEAAGGDDNLVSTGIYLIKRNVLVELLRERFPDENGMEGVIRGAISLGMKVEAYLFDGYWEDMGSIGAFYRASMENTTKSTARFDFCDRDSPVYTLARSLPPSIISGSVITDSLIGDGCILNRCTIKGSVIGMRTRADDGVTIEDSVIMGFDTYELTNHGHPVNGKPCAAVPPLGIGANTHIRRSIVDKNARIGKNVMLINRDGVQEGDGEADGYMIRDGIVVVLRSAVIPDGTVL</sequence>
<organism evidence="6 7">
    <name type="scientific">Trapa natans</name>
    <name type="common">Water chestnut</name>
    <dbReference type="NCBI Taxonomy" id="22666"/>
    <lineage>
        <taxon>Eukaryota</taxon>
        <taxon>Viridiplantae</taxon>
        <taxon>Streptophyta</taxon>
        <taxon>Embryophyta</taxon>
        <taxon>Tracheophyta</taxon>
        <taxon>Spermatophyta</taxon>
        <taxon>Magnoliopsida</taxon>
        <taxon>eudicotyledons</taxon>
        <taxon>Gunneridae</taxon>
        <taxon>Pentapetalae</taxon>
        <taxon>rosids</taxon>
        <taxon>malvids</taxon>
        <taxon>Myrtales</taxon>
        <taxon>Lythraceae</taxon>
        <taxon>Trapa</taxon>
    </lineage>
</organism>
<proteinExistence type="inferred from homology"/>
<dbReference type="Pfam" id="PF00483">
    <property type="entry name" value="NTP_transferase"/>
    <property type="match status" value="1"/>
</dbReference>
<comment type="similarity">
    <text evidence="1">Belongs to the bacterial/plant glucose-1-phosphate adenylyltransferase family.</text>
</comment>
<dbReference type="GO" id="GO:0005978">
    <property type="term" value="P:glycogen biosynthetic process"/>
    <property type="evidence" value="ECO:0007669"/>
    <property type="project" value="InterPro"/>
</dbReference>
<gene>
    <name evidence="6" type="ORF">SAY86_021899</name>
</gene>
<dbReference type="Gene3D" id="3.90.550.10">
    <property type="entry name" value="Spore Coat Polysaccharide Biosynthesis Protein SpsA, Chain A"/>
    <property type="match status" value="1"/>
</dbReference>
<dbReference type="PANTHER" id="PTHR43523">
    <property type="entry name" value="GLUCOSE-1-PHOSPHATE ADENYLYLTRANSFERASE-RELATED"/>
    <property type="match status" value="1"/>
</dbReference>
<keyword evidence="4" id="KW-0067">ATP-binding</keyword>
<dbReference type="Gene3D" id="2.160.10.10">
    <property type="entry name" value="Hexapeptide repeat proteins"/>
    <property type="match status" value="1"/>
</dbReference>
<dbReference type="GO" id="GO:0008878">
    <property type="term" value="F:glucose-1-phosphate adenylyltransferase activity"/>
    <property type="evidence" value="ECO:0007669"/>
    <property type="project" value="InterPro"/>
</dbReference>
<evidence type="ECO:0000313" key="6">
    <source>
        <dbReference type="EMBL" id="KAK4801412.1"/>
    </source>
</evidence>
<feature type="domain" description="Nucleotidyl transferase" evidence="5">
    <location>
        <begin position="78"/>
        <end position="328"/>
    </location>
</feature>
<dbReference type="InterPro" id="IPR011831">
    <property type="entry name" value="ADP-Glc_PPase"/>
</dbReference>
<dbReference type="InterPro" id="IPR011004">
    <property type="entry name" value="Trimer_LpxA-like_sf"/>
</dbReference>
<dbReference type="InterPro" id="IPR029044">
    <property type="entry name" value="Nucleotide-diphossugar_trans"/>
</dbReference>
<dbReference type="Proteomes" id="UP001346149">
    <property type="component" value="Unassembled WGS sequence"/>
</dbReference>
<keyword evidence="7" id="KW-1185">Reference proteome</keyword>
<dbReference type="InterPro" id="IPR005835">
    <property type="entry name" value="NTP_transferase_dom"/>
</dbReference>
<dbReference type="InterPro" id="IPR005836">
    <property type="entry name" value="ADP_Glu_pyroP_CS"/>
</dbReference>
<evidence type="ECO:0000256" key="1">
    <source>
        <dbReference type="ARBA" id="ARBA00010443"/>
    </source>
</evidence>
<dbReference type="SUPFAM" id="SSF53448">
    <property type="entry name" value="Nucleotide-diphospho-sugar transferases"/>
    <property type="match status" value="1"/>
</dbReference>
<dbReference type="Pfam" id="PF25247">
    <property type="entry name" value="LbH_GLGC"/>
    <property type="match status" value="1"/>
</dbReference>
<dbReference type="CDD" id="cd04651">
    <property type="entry name" value="LbH_G1P_AT_C"/>
    <property type="match status" value="1"/>
</dbReference>
<evidence type="ECO:0000256" key="4">
    <source>
        <dbReference type="ARBA" id="ARBA00022840"/>
    </source>
</evidence>
<dbReference type="PANTHER" id="PTHR43523:SF17">
    <property type="entry name" value="INACTIVE GLUCOSE-1-PHOSPHATE ADENYLYLTRANSFERASE SMALL SUBUNIT 2, CHLOROPLASTIC"/>
    <property type="match status" value="1"/>
</dbReference>
<evidence type="ECO:0000256" key="3">
    <source>
        <dbReference type="ARBA" id="ARBA00022741"/>
    </source>
</evidence>
<dbReference type="EMBL" id="JAXQNO010000003">
    <property type="protein sequence ID" value="KAK4801412.1"/>
    <property type="molecule type" value="Genomic_DNA"/>
</dbReference>
<keyword evidence="3" id="KW-0547">Nucleotide-binding</keyword>
<name>A0AAN7ML53_TRANT</name>
<evidence type="ECO:0000313" key="7">
    <source>
        <dbReference type="Proteomes" id="UP001346149"/>
    </source>
</evidence>
<comment type="subunit">
    <text evidence="2">Heterotetramer.</text>
</comment>
<comment type="caution">
    <text evidence="6">The sequence shown here is derived from an EMBL/GenBank/DDBJ whole genome shotgun (WGS) entry which is preliminary data.</text>
</comment>
<protein>
    <recommendedName>
        <fullName evidence="5">Nucleotidyl transferase domain-containing protein</fullName>
    </recommendedName>
</protein>
<reference evidence="6 7" key="1">
    <citation type="journal article" date="2023" name="Hortic Res">
        <title>Pangenome of water caltrop reveals structural variations and asymmetric subgenome divergence after allopolyploidization.</title>
        <authorList>
            <person name="Zhang X."/>
            <person name="Chen Y."/>
            <person name="Wang L."/>
            <person name="Yuan Y."/>
            <person name="Fang M."/>
            <person name="Shi L."/>
            <person name="Lu R."/>
            <person name="Comes H.P."/>
            <person name="Ma Y."/>
            <person name="Chen Y."/>
            <person name="Huang G."/>
            <person name="Zhou Y."/>
            <person name="Zheng Z."/>
            <person name="Qiu Y."/>
        </authorList>
    </citation>
    <scope>NUCLEOTIDE SEQUENCE [LARGE SCALE GENOMIC DNA]</scope>
    <source>
        <strain evidence="6">F231</strain>
    </source>
</reference>
<dbReference type="PROSITE" id="PS00809">
    <property type="entry name" value="ADP_GLC_PYROPHOSPH_2"/>
    <property type="match status" value="1"/>
</dbReference>
<dbReference type="SUPFAM" id="SSF51161">
    <property type="entry name" value="Trimeric LpxA-like enzymes"/>
    <property type="match status" value="1"/>
</dbReference>